<proteinExistence type="predicted"/>
<dbReference type="AlphaFoldDB" id="A0A1M5WAY8"/>
<gene>
    <name evidence="1" type="ORF">SAMN05443248_6454</name>
</gene>
<organism evidence="1 2">
    <name type="scientific">Bradyrhizobium erythrophlei</name>
    <dbReference type="NCBI Taxonomy" id="1437360"/>
    <lineage>
        <taxon>Bacteria</taxon>
        <taxon>Pseudomonadati</taxon>
        <taxon>Pseudomonadota</taxon>
        <taxon>Alphaproteobacteria</taxon>
        <taxon>Hyphomicrobiales</taxon>
        <taxon>Nitrobacteraceae</taxon>
        <taxon>Bradyrhizobium</taxon>
    </lineage>
</organism>
<evidence type="ECO:0000313" key="2">
    <source>
        <dbReference type="Proteomes" id="UP000189796"/>
    </source>
</evidence>
<protein>
    <submittedName>
        <fullName evidence="1">Uncharacterized protein</fullName>
    </submittedName>
</protein>
<sequence length="50" mass="5611">MNELSEPRAAIVEQPAADATAQFAHANNRALDWLFGAQKGNTRGNRMRWQ</sequence>
<dbReference type="RefSeq" id="WP_154072620.1">
    <property type="nucleotide sequence ID" value="NZ_LT670817.1"/>
</dbReference>
<evidence type="ECO:0000313" key="1">
    <source>
        <dbReference type="EMBL" id="SHH84588.1"/>
    </source>
</evidence>
<dbReference type="Proteomes" id="UP000189796">
    <property type="component" value="Chromosome I"/>
</dbReference>
<reference evidence="1 2" key="1">
    <citation type="submission" date="2016-11" db="EMBL/GenBank/DDBJ databases">
        <authorList>
            <person name="Jaros S."/>
            <person name="Januszkiewicz K."/>
            <person name="Wedrychowicz H."/>
        </authorList>
    </citation>
    <scope>NUCLEOTIDE SEQUENCE [LARGE SCALE GENOMIC DNA]</scope>
    <source>
        <strain evidence="1 2">GAS138</strain>
    </source>
</reference>
<accession>A0A1M5WAY8</accession>
<name>A0A1M5WAY8_9BRAD</name>
<dbReference type="EMBL" id="LT670817">
    <property type="protein sequence ID" value="SHH84588.1"/>
    <property type="molecule type" value="Genomic_DNA"/>
</dbReference>